<organism evidence="1 2">
    <name type="scientific">Pleurodeles waltl</name>
    <name type="common">Iberian ribbed newt</name>
    <dbReference type="NCBI Taxonomy" id="8319"/>
    <lineage>
        <taxon>Eukaryota</taxon>
        <taxon>Metazoa</taxon>
        <taxon>Chordata</taxon>
        <taxon>Craniata</taxon>
        <taxon>Vertebrata</taxon>
        <taxon>Euteleostomi</taxon>
        <taxon>Amphibia</taxon>
        <taxon>Batrachia</taxon>
        <taxon>Caudata</taxon>
        <taxon>Salamandroidea</taxon>
        <taxon>Salamandridae</taxon>
        <taxon>Pleurodelinae</taxon>
        <taxon>Pleurodeles</taxon>
    </lineage>
</organism>
<dbReference type="Proteomes" id="UP001066276">
    <property type="component" value="Chromosome 2_2"/>
</dbReference>
<comment type="caution">
    <text evidence="1">The sequence shown here is derived from an EMBL/GenBank/DDBJ whole genome shotgun (WGS) entry which is preliminary data.</text>
</comment>
<keyword evidence="2" id="KW-1185">Reference proteome</keyword>
<accession>A0AAV7V069</accession>
<protein>
    <submittedName>
        <fullName evidence="1">Uncharacterized protein</fullName>
    </submittedName>
</protein>
<dbReference type="EMBL" id="JANPWB010000004">
    <property type="protein sequence ID" value="KAJ1194563.1"/>
    <property type="molecule type" value="Genomic_DNA"/>
</dbReference>
<name>A0AAV7V069_PLEWA</name>
<reference evidence="1" key="1">
    <citation type="journal article" date="2022" name="bioRxiv">
        <title>Sequencing and chromosome-scale assembly of the giantPleurodeles waltlgenome.</title>
        <authorList>
            <person name="Brown T."/>
            <person name="Elewa A."/>
            <person name="Iarovenko S."/>
            <person name="Subramanian E."/>
            <person name="Araus A.J."/>
            <person name="Petzold A."/>
            <person name="Susuki M."/>
            <person name="Suzuki K.-i.T."/>
            <person name="Hayashi T."/>
            <person name="Toyoda A."/>
            <person name="Oliveira C."/>
            <person name="Osipova E."/>
            <person name="Leigh N.D."/>
            <person name="Simon A."/>
            <person name="Yun M.H."/>
        </authorList>
    </citation>
    <scope>NUCLEOTIDE SEQUENCE</scope>
    <source>
        <strain evidence="1">20211129_DDA</strain>
        <tissue evidence="1">Liver</tissue>
    </source>
</reference>
<proteinExistence type="predicted"/>
<dbReference type="AlphaFoldDB" id="A0AAV7V069"/>
<evidence type="ECO:0000313" key="2">
    <source>
        <dbReference type="Proteomes" id="UP001066276"/>
    </source>
</evidence>
<gene>
    <name evidence="1" type="ORF">NDU88_003851</name>
</gene>
<sequence>MEDAPAVELYPSVSRAPVLLLINWEIIAPSYFVPRLYIFTDGYQKNSKRHLAAQLLGLRITPDWQERTDGQETSGKRSDVL</sequence>
<evidence type="ECO:0000313" key="1">
    <source>
        <dbReference type="EMBL" id="KAJ1194563.1"/>
    </source>
</evidence>